<organism evidence="6 7">
    <name type="scientific">Pseudomonas helleri</name>
    <dbReference type="NCBI Taxonomy" id="1608996"/>
    <lineage>
        <taxon>Bacteria</taxon>
        <taxon>Pseudomonadati</taxon>
        <taxon>Pseudomonadota</taxon>
        <taxon>Gammaproteobacteria</taxon>
        <taxon>Pseudomonadales</taxon>
        <taxon>Pseudomonadaceae</taxon>
        <taxon>Pseudomonas</taxon>
    </lineage>
</organism>
<dbReference type="InterPro" id="IPR000055">
    <property type="entry name" value="Restrct_endonuc_typeI_TRD"/>
</dbReference>
<feature type="domain" description="Type I restriction modification DNA specificity" evidence="4">
    <location>
        <begin position="241"/>
        <end position="417"/>
    </location>
</feature>
<proteinExistence type="inferred from homology"/>
<keyword evidence="3" id="KW-0238">DNA-binding</keyword>
<comment type="similarity">
    <text evidence="1">Belongs to the type-I restriction system S methylase family.</text>
</comment>
<sequence length="451" mass="50408">MKAELEKIHRGLCNEAIPNGWRVVLLKELSLLKISNGAFNDPKFVGSGYKLINIVDLYQGPKIRTENLGRLSLSESEYKTFKVLRDDLFFTRSSLKKEGIAHCNIFLSDEDNVVYECHMMRVRPNPELVDPKYLQEFCLAGPAREYFISHGKTTTMTTIDQGSIGGLPVLLPPLPEQKKIAAILTAVDEKLDVIARQIEATQTLRRGLMQTLFSKGMGTQDANGNWIPHTEFQDSELGEIPEAWEIVPLGGLIQKLMDFRGRTPKKLGMAWGGGDIPALSANNVRMGYIDFDRECYLGSNELYSAWMVHGDTKQNDLVFTMEAPLGNVAVIPDDRKYILSQRVILLRPTDRVSHSYLFQYLRSDAFAKTLDVNATGTTAKGIQQKRLVQLPVVLPSLEEQGRIADVLGILDAKLDTLSAKRAHYSTLKRGLMQKLLTGAWRVKLDSPSGTA</sequence>
<dbReference type="InterPro" id="IPR052021">
    <property type="entry name" value="Type-I_RS_S_subunit"/>
</dbReference>
<dbReference type="Gene3D" id="3.90.220.20">
    <property type="entry name" value="DNA methylase specificity domains"/>
    <property type="match status" value="2"/>
</dbReference>
<gene>
    <name evidence="6" type="ORF">GHN41_02335</name>
    <name evidence="5" type="ORF">GHN94_00460</name>
</gene>
<evidence type="ECO:0000256" key="1">
    <source>
        <dbReference type="ARBA" id="ARBA00010923"/>
    </source>
</evidence>
<feature type="domain" description="Type I restriction modification DNA specificity" evidence="4">
    <location>
        <begin position="20"/>
        <end position="198"/>
    </location>
</feature>
<dbReference type="EMBL" id="WIWP01000001">
    <property type="protein sequence ID" value="MQT24303.1"/>
    <property type="molecule type" value="Genomic_DNA"/>
</dbReference>
<dbReference type="InterPro" id="IPR044946">
    <property type="entry name" value="Restrct_endonuc_typeI_TRD_sf"/>
</dbReference>
<evidence type="ECO:0000256" key="2">
    <source>
        <dbReference type="ARBA" id="ARBA00022747"/>
    </source>
</evidence>
<name>A0A6G1VZV0_9PSED</name>
<reference evidence="7 8" key="1">
    <citation type="submission" date="2019-10" db="EMBL/GenBank/DDBJ databases">
        <title>Evaluation of single-gene subtyping targets for Pseudomonas.</title>
        <authorList>
            <person name="Reichler S.J."/>
            <person name="Orsi R.H."/>
            <person name="Wiedmann M."/>
            <person name="Martin N.H."/>
            <person name="Murphy S.I."/>
        </authorList>
    </citation>
    <scope>NUCLEOTIDE SEQUENCE [LARGE SCALE GENOMIC DNA]</scope>
    <source>
        <strain evidence="5 8">FSL R10-0802</strain>
        <strain evidence="6 7">FSL R10-1594</strain>
    </source>
</reference>
<dbReference type="GO" id="GO:0003677">
    <property type="term" value="F:DNA binding"/>
    <property type="evidence" value="ECO:0007669"/>
    <property type="project" value="UniProtKB-KW"/>
</dbReference>
<dbReference type="PANTHER" id="PTHR30408">
    <property type="entry name" value="TYPE-1 RESTRICTION ENZYME ECOKI SPECIFICITY PROTEIN"/>
    <property type="match status" value="1"/>
</dbReference>
<evidence type="ECO:0000256" key="3">
    <source>
        <dbReference type="ARBA" id="ARBA00023125"/>
    </source>
</evidence>
<dbReference type="Proteomes" id="UP000713985">
    <property type="component" value="Unassembled WGS sequence"/>
</dbReference>
<evidence type="ECO:0000313" key="6">
    <source>
        <dbReference type="EMBL" id="MQU15285.1"/>
    </source>
</evidence>
<protein>
    <recommendedName>
        <fullName evidence="4">Type I restriction modification DNA specificity domain-containing protein</fullName>
    </recommendedName>
</protein>
<dbReference type="AlphaFoldDB" id="A0A6G1VZV0"/>
<comment type="caution">
    <text evidence="6">The sequence shown here is derived from an EMBL/GenBank/DDBJ whole genome shotgun (WGS) entry which is preliminary data.</text>
</comment>
<dbReference type="Pfam" id="PF01420">
    <property type="entry name" value="Methylase_S"/>
    <property type="match status" value="2"/>
</dbReference>
<dbReference type="CDD" id="cd17517">
    <property type="entry name" value="RMtype1_S_EcoKI_StySPI-TRD2-CR2_like"/>
    <property type="match status" value="1"/>
</dbReference>
<dbReference type="Gene3D" id="1.10.287.1120">
    <property type="entry name" value="Bipartite methylase S protein"/>
    <property type="match status" value="1"/>
</dbReference>
<evidence type="ECO:0000313" key="8">
    <source>
        <dbReference type="Proteomes" id="UP000713985"/>
    </source>
</evidence>
<dbReference type="SUPFAM" id="SSF116734">
    <property type="entry name" value="DNA methylase specificity domain"/>
    <property type="match status" value="2"/>
</dbReference>
<dbReference type="OrthoDB" id="9798929at2"/>
<dbReference type="EMBL" id="WIVT01000002">
    <property type="protein sequence ID" value="MQU15285.1"/>
    <property type="molecule type" value="Genomic_DNA"/>
</dbReference>
<accession>A0A6G1VZV0</accession>
<dbReference type="GO" id="GO:0009307">
    <property type="term" value="P:DNA restriction-modification system"/>
    <property type="evidence" value="ECO:0007669"/>
    <property type="project" value="UniProtKB-KW"/>
</dbReference>
<dbReference type="PANTHER" id="PTHR30408:SF12">
    <property type="entry name" value="TYPE I RESTRICTION ENZYME MJAVIII SPECIFICITY SUBUNIT"/>
    <property type="match status" value="1"/>
</dbReference>
<keyword evidence="8" id="KW-1185">Reference proteome</keyword>
<dbReference type="Proteomes" id="UP000443000">
    <property type="component" value="Unassembled WGS sequence"/>
</dbReference>
<keyword evidence="2" id="KW-0680">Restriction system</keyword>
<dbReference type="RefSeq" id="WP_153403934.1">
    <property type="nucleotide sequence ID" value="NZ_WIVT01000002.1"/>
</dbReference>
<evidence type="ECO:0000259" key="4">
    <source>
        <dbReference type="Pfam" id="PF01420"/>
    </source>
</evidence>
<evidence type="ECO:0000313" key="7">
    <source>
        <dbReference type="Proteomes" id="UP000443000"/>
    </source>
</evidence>
<evidence type="ECO:0000313" key="5">
    <source>
        <dbReference type="EMBL" id="MQT24303.1"/>
    </source>
</evidence>